<keyword evidence="6 7" id="KW-0460">Magnesium</keyword>
<evidence type="ECO:0000256" key="8">
    <source>
        <dbReference type="RuleBase" id="RU364068"/>
    </source>
</evidence>
<dbReference type="PATRIC" id="fig|167964.4.peg.366"/>
<keyword evidence="5 8" id="KW-0378">Hydrolase</keyword>
<dbReference type="GO" id="GO:0006020">
    <property type="term" value="P:inositol metabolic process"/>
    <property type="evidence" value="ECO:0007669"/>
    <property type="project" value="TreeGrafter"/>
</dbReference>
<comment type="similarity">
    <text evidence="3 8">Belongs to the inositol monophosphatase superfamily.</text>
</comment>
<dbReference type="InterPro" id="IPR000760">
    <property type="entry name" value="Inositol_monophosphatase-like"/>
</dbReference>
<dbReference type="PROSITE" id="PS00630">
    <property type="entry name" value="IMP_2"/>
    <property type="match status" value="1"/>
</dbReference>
<evidence type="ECO:0000313" key="10">
    <source>
        <dbReference type="Proteomes" id="UP000064249"/>
    </source>
</evidence>
<feature type="binding site" evidence="7">
    <location>
        <position position="81"/>
    </location>
    <ligand>
        <name>Mg(2+)</name>
        <dbReference type="ChEBI" id="CHEBI:18420"/>
        <label>1</label>
        <note>catalytic</note>
    </ligand>
</feature>
<evidence type="ECO:0000256" key="5">
    <source>
        <dbReference type="ARBA" id="ARBA00022801"/>
    </source>
</evidence>
<dbReference type="PANTHER" id="PTHR20854">
    <property type="entry name" value="INOSITOL MONOPHOSPHATASE"/>
    <property type="match status" value="1"/>
</dbReference>
<dbReference type="FunFam" id="3.30.540.10:FF:000003">
    <property type="entry name" value="Inositol-1-monophosphatase"/>
    <property type="match status" value="1"/>
</dbReference>
<evidence type="ECO:0000256" key="4">
    <source>
        <dbReference type="ARBA" id="ARBA00022723"/>
    </source>
</evidence>
<dbReference type="FunFam" id="3.40.190.80:FF:000002">
    <property type="entry name" value="Inositol-1-monophosphatase"/>
    <property type="match status" value="1"/>
</dbReference>
<comment type="cofactor">
    <cofactor evidence="2 7 8">
        <name>Mg(2+)</name>
        <dbReference type="ChEBI" id="CHEBI:18420"/>
    </cofactor>
</comment>
<feature type="binding site" evidence="7">
    <location>
        <position position="83"/>
    </location>
    <ligand>
        <name>Mg(2+)</name>
        <dbReference type="ChEBI" id="CHEBI:18420"/>
        <label>1</label>
        <note>catalytic</note>
    </ligand>
</feature>
<dbReference type="PROSITE" id="PS00629">
    <property type="entry name" value="IMP_1"/>
    <property type="match status" value="1"/>
</dbReference>
<evidence type="ECO:0000256" key="2">
    <source>
        <dbReference type="ARBA" id="ARBA00001946"/>
    </source>
</evidence>
<dbReference type="Gene3D" id="3.40.190.80">
    <property type="match status" value="1"/>
</dbReference>
<dbReference type="PANTHER" id="PTHR20854:SF4">
    <property type="entry name" value="INOSITOL-1-MONOPHOSPHATASE-RELATED"/>
    <property type="match status" value="1"/>
</dbReference>
<dbReference type="Gene3D" id="3.30.540.10">
    <property type="entry name" value="Fructose-1,6-Bisphosphatase, subunit A, domain 1"/>
    <property type="match status" value="1"/>
</dbReference>
<keyword evidence="4 7" id="KW-0479">Metal-binding</keyword>
<comment type="caution">
    <text evidence="9">The sequence shown here is derived from an EMBL/GenBank/DDBJ whole genome shotgun (WGS) entry which is preliminary data.</text>
</comment>
<dbReference type="PRINTS" id="PR00377">
    <property type="entry name" value="IMPHPHTASES"/>
</dbReference>
<dbReference type="GO" id="GO:0046854">
    <property type="term" value="P:phosphatidylinositol phosphate biosynthetic process"/>
    <property type="evidence" value="ECO:0007669"/>
    <property type="project" value="InterPro"/>
</dbReference>
<dbReference type="EC" id="3.1.3.25" evidence="8"/>
<dbReference type="PRINTS" id="PR01959">
    <property type="entry name" value="SBIMPHPHTASE"/>
</dbReference>
<dbReference type="InterPro" id="IPR020550">
    <property type="entry name" value="Inositol_monophosphatase_CS"/>
</dbReference>
<sequence length="263" mass="29264">MTPDLDYLIRIAKIAGDILMDGYLQKHEIYHKGRIDLVTEMDKRSESFLLGEITRDFPDHSIITEESGFLSGNEDHRWFIDPLDGTSNYAHGVPLFSVTIAYAYQGALTLAVTLDPTRSHCFSAEREQGAYLNERPIHISKTEELVDAMLVTGFPYDMENPNGNNLDNFSSFMSHAQSIRRLGSAAIDLAYVAAGWFDGYWEMGIHAWDIAAGSLLVKEAGGMVTDLQGNADFFKSPYALIAANPVIHAKILEVLQANQHGYD</sequence>
<name>A0A101FXT4_9CHLR</name>
<dbReference type="InterPro" id="IPR022337">
    <property type="entry name" value="Inositol_monophosphatase_SuhB"/>
</dbReference>
<proteinExistence type="inferred from homology"/>
<evidence type="ECO:0000256" key="1">
    <source>
        <dbReference type="ARBA" id="ARBA00001033"/>
    </source>
</evidence>
<feature type="binding site" evidence="7">
    <location>
        <position position="84"/>
    </location>
    <ligand>
        <name>Mg(2+)</name>
        <dbReference type="ChEBI" id="CHEBI:18420"/>
        <label>1</label>
        <note>catalytic</note>
    </ligand>
</feature>
<organism evidence="9 10">
    <name type="scientific">Anaerolinea thermophila</name>
    <dbReference type="NCBI Taxonomy" id="167964"/>
    <lineage>
        <taxon>Bacteria</taxon>
        <taxon>Bacillati</taxon>
        <taxon>Chloroflexota</taxon>
        <taxon>Anaerolineae</taxon>
        <taxon>Anaerolineales</taxon>
        <taxon>Anaerolineaceae</taxon>
        <taxon>Anaerolinea</taxon>
    </lineage>
</organism>
<dbReference type="InterPro" id="IPR020583">
    <property type="entry name" value="Inositol_monoP_metal-BS"/>
</dbReference>
<dbReference type="Proteomes" id="UP000064249">
    <property type="component" value="Unassembled WGS sequence"/>
</dbReference>
<dbReference type="GO" id="GO:0046872">
    <property type="term" value="F:metal ion binding"/>
    <property type="evidence" value="ECO:0007669"/>
    <property type="project" value="UniProtKB-KW"/>
</dbReference>
<dbReference type="Pfam" id="PF00459">
    <property type="entry name" value="Inositol_P"/>
    <property type="match status" value="1"/>
</dbReference>
<dbReference type="GO" id="GO:0008934">
    <property type="term" value="F:inositol monophosphate 1-phosphatase activity"/>
    <property type="evidence" value="ECO:0007669"/>
    <property type="project" value="InterPro"/>
</dbReference>
<evidence type="ECO:0000256" key="6">
    <source>
        <dbReference type="ARBA" id="ARBA00022842"/>
    </source>
</evidence>
<feature type="binding site" evidence="7">
    <location>
        <position position="65"/>
    </location>
    <ligand>
        <name>Mg(2+)</name>
        <dbReference type="ChEBI" id="CHEBI:18420"/>
        <label>1</label>
        <note>catalytic</note>
    </ligand>
</feature>
<dbReference type="CDD" id="cd01639">
    <property type="entry name" value="IMPase"/>
    <property type="match status" value="1"/>
</dbReference>
<gene>
    <name evidence="9" type="ORF">XD73_0770</name>
</gene>
<evidence type="ECO:0000256" key="3">
    <source>
        <dbReference type="ARBA" id="ARBA00009759"/>
    </source>
</evidence>
<evidence type="ECO:0000313" key="9">
    <source>
        <dbReference type="EMBL" id="KUK46349.1"/>
    </source>
</evidence>
<dbReference type="InterPro" id="IPR033942">
    <property type="entry name" value="IMPase"/>
</dbReference>
<evidence type="ECO:0000256" key="7">
    <source>
        <dbReference type="PIRSR" id="PIRSR600760-2"/>
    </source>
</evidence>
<dbReference type="GO" id="GO:0007165">
    <property type="term" value="P:signal transduction"/>
    <property type="evidence" value="ECO:0007669"/>
    <property type="project" value="TreeGrafter"/>
</dbReference>
<dbReference type="AlphaFoldDB" id="A0A101FXT4"/>
<dbReference type="SUPFAM" id="SSF56655">
    <property type="entry name" value="Carbohydrate phosphatase"/>
    <property type="match status" value="1"/>
</dbReference>
<dbReference type="EMBL" id="LGFU01000036">
    <property type="protein sequence ID" value="KUK46349.1"/>
    <property type="molecule type" value="Genomic_DNA"/>
</dbReference>
<protein>
    <recommendedName>
        <fullName evidence="8">Inositol-1-monophosphatase</fullName>
        <ecNumber evidence="8">3.1.3.25</ecNumber>
    </recommendedName>
</protein>
<accession>A0A101FXT4</accession>
<feature type="binding site" evidence="7">
    <location>
        <position position="209"/>
    </location>
    <ligand>
        <name>Mg(2+)</name>
        <dbReference type="ChEBI" id="CHEBI:18420"/>
        <label>1</label>
        <note>catalytic</note>
    </ligand>
</feature>
<reference evidence="9 10" key="1">
    <citation type="journal article" date="2015" name="MBio">
        <title>Genome-Resolved Metagenomic Analysis Reveals Roles for Candidate Phyla and Other Microbial Community Members in Biogeochemical Transformations in Oil Reservoirs.</title>
        <authorList>
            <person name="Hu P."/>
            <person name="Tom L."/>
            <person name="Singh A."/>
            <person name="Thomas B.C."/>
            <person name="Baker B.J."/>
            <person name="Piceno Y.M."/>
            <person name="Andersen G.L."/>
            <person name="Banfield J.F."/>
        </authorList>
    </citation>
    <scope>NUCLEOTIDE SEQUENCE [LARGE SCALE GENOMIC DNA]</scope>
    <source>
        <strain evidence="9">46_16</strain>
    </source>
</reference>
<comment type="catalytic activity">
    <reaction evidence="1 8">
        <text>a myo-inositol phosphate + H2O = myo-inositol + phosphate</text>
        <dbReference type="Rhea" id="RHEA:24056"/>
        <dbReference type="ChEBI" id="CHEBI:15377"/>
        <dbReference type="ChEBI" id="CHEBI:17268"/>
        <dbReference type="ChEBI" id="CHEBI:43474"/>
        <dbReference type="ChEBI" id="CHEBI:84139"/>
        <dbReference type="EC" id="3.1.3.25"/>
    </reaction>
</comment>